<dbReference type="PANTHER" id="PTHR13976">
    <property type="entry name" value="HETEROGENEOUS NUCLEAR RIBONUCLEOPROTEIN-RELATED"/>
    <property type="match status" value="1"/>
</dbReference>
<keyword evidence="2 3" id="KW-0694">RNA-binding</keyword>
<evidence type="ECO:0000256" key="1">
    <source>
        <dbReference type="ARBA" id="ARBA00022737"/>
    </source>
</evidence>
<proteinExistence type="predicted"/>
<dbReference type="InterPro" id="IPR000504">
    <property type="entry name" value="RRM_dom"/>
</dbReference>
<feature type="domain" description="RRM" evidence="5">
    <location>
        <begin position="340"/>
        <end position="415"/>
    </location>
</feature>
<dbReference type="Gene3D" id="3.30.70.330">
    <property type="match status" value="3"/>
</dbReference>
<dbReference type="PROSITE" id="PS50102">
    <property type="entry name" value="RRM"/>
    <property type="match status" value="3"/>
</dbReference>
<dbReference type="InterPro" id="IPR050666">
    <property type="entry name" value="ESRP"/>
</dbReference>
<evidence type="ECO:0000256" key="4">
    <source>
        <dbReference type="SAM" id="MobiDB-lite"/>
    </source>
</evidence>
<name>A0A3M7STF6_BRAPC</name>
<dbReference type="EMBL" id="REGN01000781">
    <property type="protein sequence ID" value="RNA39141.1"/>
    <property type="molecule type" value="Genomic_DNA"/>
</dbReference>
<feature type="region of interest" description="Disordered" evidence="4">
    <location>
        <begin position="243"/>
        <end position="312"/>
    </location>
</feature>
<dbReference type="STRING" id="10195.A0A3M7STF6"/>
<keyword evidence="7" id="KW-1185">Reference proteome</keyword>
<evidence type="ECO:0000313" key="6">
    <source>
        <dbReference type="EMBL" id="RNA39141.1"/>
    </source>
</evidence>
<comment type="caution">
    <text evidence="6">The sequence shown here is derived from an EMBL/GenBank/DDBJ whole genome shotgun (WGS) entry which is preliminary data.</text>
</comment>
<dbReference type="GO" id="GO:0003723">
    <property type="term" value="F:RNA binding"/>
    <property type="evidence" value="ECO:0007669"/>
    <property type="project" value="UniProtKB-UniRule"/>
</dbReference>
<feature type="non-terminal residue" evidence="6">
    <location>
        <position position="1"/>
    </location>
</feature>
<dbReference type="Pfam" id="PF00076">
    <property type="entry name" value="RRM_1"/>
    <property type="match status" value="2"/>
</dbReference>
<dbReference type="InterPro" id="IPR012677">
    <property type="entry name" value="Nucleotide-bd_a/b_plait_sf"/>
</dbReference>
<accession>A0A3M7STF6</accession>
<organism evidence="6 7">
    <name type="scientific">Brachionus plicatilis</name>
    <name type="common">Marine rotifer</name>
    <name type="synonym">Brachionus muelleri</name>
    <dbReference type="NCBI Taxonomy" id="10195"/>
    <lineage>
        <taxon>Eukaryota</taxon>
        <taxon>Metazoa</taxon>
        <taxon>Spiralia</taxon>
        <taxon>Gnathifera</taxon>
        <taxon>Rotifera</taxon>
        <taxon>Eurotatoria</taxon>
        <taxon>Monogononta</taxon>
        <taxon>Pseudotrocha</taxon>
        <taxon>Ploima</taxon>
        <taxon>Brachionidae</taxon>
        <taxon>Brachionus</taxon>
    </lineage>
</organism>
<feature type="domain" description="RRM" evidence="5">
    <location>
        <begin position="56"/>
        <end position="142"/>
    </location>
</feature>
<dbReference type="OrthoDB" id="431068at2759"/>
<dbReference type="Proteomes" id="UP000276133">
    <property type="component" value="Unassembled WGS sequence"/>
</dbReference>
<protein>
    <submittedName>
        <fullName evidence="6">Heterogeneous nuclear ribonucleo F</fullName>
    </submittedName>
</protein>
<dbReference type="AlphaFoldDB" id="A0A3M7STF6"/>
<keyword evidence="1" id="KW-0677">Repeat</keyword>
<evidence type="ECO:0000256" key="3">
    <source>
        <dbReference type="PROSITE-ProRule" id="PRU00176"/>
    </source>
</evidence>
<dbReference type="InterPro" id="IPR035979">
    <property type="entry name" value="RBD_domain_sf"/>
</dbReference>
<evidence type="ECO:0000259" key="5">
    <source>
        <dbReference type="PROSITE" id="PS50102"/>
    </source>
</evidence>
<feature type="compositionally biased region" description="Polar residues" evidence="4">
    <location>
        <begin position="264"/>
        <end position="312"/>
    </location>
</feature>
<sequence length="543" mass="60430">FTTNYANAQCPGCCAISISSGRSRCSCPAECTCFSRMSCRCPPNCGCGPNGCQTMNVIKLRGLPWSCTVEDVVKFLSGINIAPKSSETDVKSPSVYLTSNAEGRPSGEAFVELVDESDAEAALTRNNAMMGQRYIEVFRSNQEQLSKHIQDSWSSTTNWSEPVVRLRGLPFGCHQEDIATFFAGLNIAFDGILMVIDFSGQFNGEAFVRFSNILDANKALERHKQKISNRYIEVFRSSRQEMAHYSSHSQTSMRAKQPTKMNKRNSNWNSGTGVYRQNSGDFSRNRQKPYSRNTAQSVQSRFRGQNQSAPIPSLMENFSENQCGYNKSESFGSNSRRTGFGVRLRGLPYSVNEVQIRDFFKPLIPVNVMLSRGRDGRPSGECEVDFENQNLTNEALKYDKKYIGNRYIEIFALNSGAKVQNSMSIDTLMKQDFGNKNAGPNGNLSNDLNGNGYVPFESGVNPMPVPPPPPLMNHQNSMGSLLGPIPSLNQMGNSNMNELIFADMAKQMTQLYSQFQSQQQFIAGMNMMQANGSNVPSSMNRRF</sequence>
<dbReference type="SMART" id="SM00360">
    <property type="entry name" value="RRM"/>
    <property type="match status" value="3"/>
</dbReference>
<feature type="domain" description="RRM" evidence="5">
    <location>
        <begin position="162"/>
        <end position="239"/>
    </location>
</feature>
<gene>
    <name evidence="6" type="ORF">BpHYR1_048597</name>
</gene>
<evidence type="ECO:0000256" key="2">
    <source>
        <dbReference type="ARBA" id="ARBA00022884"/>
    </source>
</evidence>
<reference evidence="6 7" key="1">
    <citation type="journal article" date="2018" name="Sci. Rep.">
        <title>Genomic signatures of local adaptation to the degree of environmental predictability in rotifers.</title>
        <authorList>
            <person name="Franch-Gras L."/>
            <person name="Hahn C."/>
            <person name="Garcia-Roger E.M."/>
            <person name="Carmona M.J."/>
            <person name="Serra M."/>
            <person name="Gomez A."/>
        </authorList>
    </citation>
    <scope>NUCLEOTIDE SEQUENCE [LARGE SCALE GENOMIC DNA]</scope>
    <source>
        <strain evidence="6">HYR1</strain>
    </source>
</reference>
<dbReference type="SUPFAM" id="SSF54928">
    <property type="entry name" value="RNA-binding domain, RBD"/>
    <property type="match status" value="3"/>
</dbReference>
<evidence type="ECO:0000313" key="7">
    <source>
        <dbReference type="Proteomes" id="UP000276133"/>
    </source>
</evidence>